<keyword evidence="1" id="KW-0812">Transmembrane</keyword>
<feature type="transmembrane region" description="Helical" evidence="1">
    <location>
        <begin position="286"/>
        <end position="308"/>
    </location>
</feature>
<dbReference type="EMBL" id="VMSO01000001">
    <property type="protein sequence ID" value="KAA8502866.1"/>
    <property type="molecule type" value="Genomic_DNA"/>
</dbReference>
<organism evidence="3 4">
    <name type="scientific">Mediterraneibacter catenae</name>
    <dbReference type="NCBI Taxonomy" id="2594882"/>
    <lineage>
        <taxon>Bacteria</taxon>
        <taxon>Bacillati</taxon>
        <taxon>Bacillota</taxon>
        <taxon>Clostridia</taxon>
        <taxon>Lachnospirales</taxon>
        <taxon>Lachnospiraceae</taxon>
        <taxon>Mediterraneibacter</taxon>
    </lineage>
</organism>
<evidence type="ECO:0000313" key="3">
    <source>
        <dbReference type="EMBL" id="KAA8502866.1"/>
    </source>
</evidence>
<evidence type="ECO:0000313" key="4">
    <source>
        <dbReference type="Proteomes" id="UP000322025"/>
    </source>
</evidence>
<dbReference type="PANTHER" id="PTHR45138">
    <property type="entry name" value="REGULATORY COMPONENTS OF SENSORY TRANSDUCTION SYSTEM"/>
    <property type="match status" value="1"/>
</dbReference>
<evidence type="ECO:0000256" key="1">
    <source>
        <dbReference type="SAM" id="Phobius"/>
    </source>
</evidence>
<dbReference type="Proteomes" id="UP000322025">
    <property type="component" value="Unassembled WGS sequence"/>
</dbReference>
<keyword evidence="1" id="KW-0472">Membrane</keyword>
<dbReference type="RefSeq" id="WP_150310026.1">
    <property type="nucleotide sequence ID" value="NZ_VMSO01000001.1"/>
</dbReference>
<name>A0A5M9I413_9FIRM</name>
<dbReference type="SUPFAM" id="SSF55073">
    <property type="entry name" value="Nucleotide cyclase"/>
    <property type="match status" value="1"/>
</dbReference>
<dbReference type="AlphaFoldDB" id="A0A5M9I413"/>
<protein>
    <submittedName>
        <fullName evidence="3">Diguanylate cyclase</fullName>
    </submittedName>
</protein>
<keyword evidence="4" id="KW-1185">Reference proteome</keyword>
<sequence>MKKMYKRLAATFLFSAILTALIFGVSLYARGKAENGRYLEQLLVSVENNLEHASEDYTEQMEYQKTECMRRARAAGYIVANDERIIDRNRLGILKELMDVKAISLIDSSGTIFLSTNQNLEGGMEDQDVMRELEKTAETELTPAAVRMDQPDFQSAPEYLYAAVGSESDRLAAVRVDADLSQSGMTSGKELVETILKQATTEYATGIFAVGKERGSIFGITENNSQNIRVENVEEGTELLGYLEELPKERPLVLYINRAFQSAVVRDMEGMYLVAFSGLDRVVGDVLLTFWLGLAVIGTISILTVLMVRSHLKKYLFCHFEEIREGIYGIIRGERDPGEENSEIPELKPLAEMIYRLEREYVEKIHGMNRMETQLTEALTEAEYDRLTGLYNRTGFERRTESYLRRESRSGGALLLMDLDNFKKVNDCEGHPEGDRVLRIFAKCLCAVFRKEDVIGRIGGDEFAVLLCNEVPREILEEKSVSLREETRCALASYFEKYQVSVSIGAVPVDSREDEYRKLYRCADTALYIAKYLGKDQFYFNEKMIDCMRRECIGCRADCPRSRIISSGKRTN</sequence>
<evidence type="ECO:0000259" key="2">
    <source>
        <dbReference type="PROSITE" id="PS50887"/>
    </source>
</evidence>
<feature type="domain" description="GGDEF" evidence="2">
    <location>
        <begin position="410"/>
        <end position="543"/>
    </location>
</feature>
<accession>A0A5M9I413</accession>
<reference evidence="3" key="1">
    <citation type="submission" date="2019-07" db="EMBL/GenBank/DDBJ databases">
        <authorList>
            <person name="Wongkuna S."/>
            <person name="Scaria J."/>
        </authorList>
    </citation>
    <scope>NUCLEOTIDE SEQUENCE [LARGE SCALE GENOMIC DNA]</scope>
    <source>
        <strain evidence="3">SW178</strain>
    </source>
</reference>
<dbReference type="InterPro" id="IPR050469">
    <property type="entry name" value="Diguanylate_Cyclase"/>
</dbReference>
<dbReference type="InterPro" id="IPR000160">
    <property type="entry name" value="GGDEF_dom"/>
</dbReference>
<dbReference type="Gene3D" id="3.30.70.270">
    <property type="match status" value="1"/>
</dbReference>
<gene>
    <name evidence="3" type="ORF">FNY66_00985</name>
</gene>
<keyword evidence="1" id="KW-1133">Transmembrane helix</keyword>
<proteinExistence type="predicted"/>
<dbReference type="InterPro" id="IPR029787">
    <property type="entry name" value="Nucleotide_cyclase"/>
</dbReference>
<dbReference type="GO" id="GO:0052621">
    <property type="term" value="F:diguanylate cyclase activity"/>
    <property type="evidence" value="ECO:0007669"/>
    <property type="project" value="TreeGrafter"/>
</dbReference>
<comment type="caution">
    <text evidence="3">The sequence shown here is derived from an EMBL/GenBank/DDBJ whole genome shotgun (WGS) entry which is preliminary data.</text>
</comment>
<dbReference type="OrthoDB" id="9804955at2"/>
<dbReference type="PROSITE" id="PS50887">
    <property type="entry name" value="GGDEF"/>
    <property type="match status" value="1"/>
</dbReference>
<dbReference type="Pfam" id="PF00990">
    <property type="entry name" value="GGDEF"/>
    <property type="match status" value="1"/>
</dbReference>
<dbReference type="PANTHER" id="PTHR45138:SF9">
    <property type="entry name" value="DIGUANYLATE CYCLASE DGCM-RELATED"/>
    <property type="match status" value="1"/>
</dbReference>
<dbReference type="InterPro" id="IPR043128">
    <property type="entry name" value="Rev_trsase/Diguanyl_cyclase"/>
</dbReference>
<dbReference type="CDD" id="cd01949">
    <property type="entry name" value="GGDEF"/>
    <property type="match status" value="1"/>
</dbReference>
<dbReference type="SMART" id="SM00267">
    <property type="entry name" value="GGDEF"/>
    <property type="match status" value="1"/>
</dbReference>
<dbReference type="NCBIfam" id="TIGR00254">
    <property type="entry name" value="GGDEF"/>
    <property type="match status" value="1"/>
</dbReference>